<gene>
    <name evidence="1" type="ORF">MRB53_034721</name>
</gene>
<reference evidence="1 2" key="1">
    <citation type="journal article" date="2022" name="Hortic Res">
        <title>A haplotype resolved chromosomal level avocado genome allows analysis of novel avocado genes.</title>
        <authorList>
            <person name="Nath O."/>
            <person name="Fletcher S.J."/>
            <person name="Hayward A."/>
            <person name="Shaw L.M."/>
            <person name="Masouleh A.K."/>
            <person name="Furtado A."/>
            <person name="Henry R.J."/>
            <person name="Mitter N."/>
        </authorList>
    </citation>
    <scope>NUCLEOTIDE SEQUENCE [LARGE SCALE GENOMIC DNA]</scope>
    <source>
        <strain evidence="2">cv. Hass</strain>
    </source>
</reference>
<proteinExistence type="predicted"/>
<keyword evidence="2" id="KW-1185">Reference proteome</keyword>
<accession>A0ACC2K2N2</accession>
<sequence>MSIKPKIFAPSLSRIRSHNKFRASSSPSSSSDCHTLTVIAKLRNCSKMKELKSIHATIIKNNDHHQPLLINQLISASSAFRRIDYAILVFRCMESPNIYVYNAMIRACVTCSSPVVAIRYYLQMSRSQVLPTSYTFSSLIKACSQVPDDAVLGEAVHGRIWKSGFESHVFVQTALIDYYSNVDKITDAQKVFDDMPERDVVTWTTMILGYARVQDLVSAGRLFEVMPERSIVSWNTMIAAYARSGDVESAASLFNQMPYKDVVSWTTMISGYSQNKRFREAIDIFQQMKTAMVIPDEVTMATVISACAHLGAHDLGKEMHIYAAQNGFDLDVYIGSALIDMYAKCGCIERSLVVFFKLREKNLFCWNSVIEGLAIHGFAQDALAMFSRMERNKVKPNGVTFVSVLCACTHAGLIAEGRRRFLSMTRDYSISPEMEHYGCMVDLLGRAGHLNDALNLIRSMPMEPNSVIWGALLGGCKLHGNLEIGKVAVEKLMNLEPDNSGYYLLLINMYAEANRWSDVALTRAEMKGRAEKKSPGCSWIELEGNVHEFVACDTSHPLCDVISTLLVELDVQLKLANTNSSPISRVARVAFVIISQCWLCNTDFDSRGCLLNDK</sequence>
<name>A0ACC2K2N2_PERAE</name>
<protein>
    <submittedName>
        <fullName evidence="1">Uncharacterized protein</fullName>
    </submittedName>
</protein>
<organism evidence="1 2">
    <name type="scientific">Persea americana</name>
    <name type="common">Avocado</name>
    <dbReference type="NCBI Taxonomy" id="3435"/>
    <lineage>
        <taxon>Eukaryota</taxon>
        <taxon>Viridiplantae</taxon>
        <taxon>Streptophyta</taxon>
        <taxon>Embryophyta</taxon>
        <taxon>Tracheophyta</taxon>
        <taxon>Spermatophyta</taxon>
        <taxon>Magnoliopsida</taxon>
        <taxon>Magnoliidae</taxon>
        <taxon>Laurales</taxon>
        <taxon>Lauraceae</taxon>
        <taxon>Persea</taxon>
    </lineage>
</organism>
<dbReference type="Proteomes" id="UP001234297">
    <property type="component" value="Chromosome 12"/>
</dbReference>
<comment type="caution">
    <text evidence="1">The sequence shown here is derived from an EMBL/GenBank/DDBJ whole genome shotgun (WGS) entry which is preliminary data.</text>
</comment>
<dbReference type="EMBL" id="CM056820">
    <property type="protein sequence ID" value="KAJ8615349.1"/>
    <property type="molecule type" value="Genomic_DNA"/>
</dbReference>
<evidence type="ECO:0000313" key="1">
    <source>
        <dbReference type="EMBL" id="KAJ8615349.1"/>
    </source>
</evidence>
<evidence type="ECO:0000313" key="2">
    <source>
        <dbReference type="Proteomes" id="UP001234297"/>
    </source>
</evidence>